<feature type="compositionally biased region" description="Low complexity" evidence="1">
    <location>
        <begin position="103"/>
        <end position="132"/>
    </location>
</feature>
<dbReference type="AlphaFoldDB" id="A0A5M3MLT0"/>
<protein>
    <recommendedName>
        <fullName evidence="4">Peroxin-3</fullName>
    </recommendedName>
</protein>
<feature type="compositionally biased region" description="Polar residues" evidence="1">
    <location>
        <begin position="683"/>
        <end position="692"/>
    </location>
</feature>
<dbReference type="Proteomes" id="UP000053558">
    <property type="component" value="Unassembled WGS sequence"/>
</dbReference>
<feature type="compositionally biased region" description="Acidic residues" evidence="1">
    <location>
        <begin position="427"/>
        <end position="442"/>
    </location>
</feature>
<dbReference type="GO" id="GO:0045046">
    <property type="term" value="P:protein import into peroxisome membrane"/>
    <property type="evidence" value="ECO:0007669"/>
    <property type="project" value="TreeGrafter"/>
</dbReference>
<dbReference type="GO" id="GO:0005778">
    <property type="term" value="C:peroxisomal membrane"/>
    <property type="evidence" value="ECO:0007669"/>
    <property type="project" value="InterPro"/>
</dbReference>
<evidence type="ECO:0000313" key="2">
    <source>
        <dbReference type="EMBL" id="EIW79531.1"/>
    </source>
</evidence>
<feature type="region of interest" description="Disordered" evidence="1">
    <location>
        <begin position="97"/>
        <end position="152"/>
    </location>
</feature>
<dbReference type="OrthoDB" id="45930at2759"/>
<dbReference type="Pfam" id="PF04882">
    <property type="entry name" value="Peroxin-3"/>
    <property type="match status" value="2"/>
</dbReference>
<comment type="caution">
    <text evidence="2">The sequence shown here is derived from an EMBL/GenBank/DDBJ whole genome shotgun (WGS) entry which is preliminary data.</text>
</comment>
<evidence type="ECO:0008006" key="4">
    <source>
        <dbReference type="Google" id="ProtNLM"/>
    </source>
</evidence>
<feature type="region of interest" description="Disordered" evidence="1">
    <location>
        <begin position="423"/>
        <end position="459"/>
    </location>
</feature>
<dbReference type="GO" id="GO:0030674">
    <property type="term" value="F:protein-macromolecule adaptor activity"/>
    <property type="evidence" value="ECO:0007669"/>
    <property type="project" value="TreeGrafter"/>
</dbReference>
<accession>A0A5M3MLT0</accession>
<evidence type="ECO:0000313" key="3">
    <source>
        <dbReference type="Proteomes" id="UP000053558"/>
    </source>
</evidence>
<dbReference type="RefSeq" id="XP_007769924.1">
    <property type="nucleotide sequence ID" value="XM_007771734.1"/>
</dbReference>
<feature type="compositionally biased region" description="Low complexity" evidence="1">
    <location>
        <begin position="209"/>
        <end position="228"/>
    </location>
</feature>
<dbReference type="GeneID" id="19211423"/>
<dbReference type="OMA" id="NVRKRFQ"/>
<evidence type="ECO:0000256" key="1">
    <source>
        <dbReference type="SAM" id="MobiDB-lite"/>
    </source>
</evidence>
<dbReference type="PANTHER" id="PTHR28080:SF1">
    <property type="entry name" value="PEROXISOMAL BIOGENESIS FACTOR 3"/>
    <property type="match status" value="1"/>
</dbReference>
<proteinExistence type="predicted"/>
<feature type="compositionally biased region" description="Low complexity" evidence="1">
    <location>
        <begin position="261"/>
        <end position="272"/>
    </location>
</feature>
<sequence>MLDRVRNYVYERRGRIVGAAGVLGGAYVVSGYVSDRIGEMKSGMVRERGARETLRRRFRQTRDDASYTATALMPSLADQLLAELDVDALTAELQARARKRPPISESAPSASASHQQSDSVQLSSSDASSSFHHVSRPSTGEQQALRLPHIRRDPSVVSASASESVSDVESVADYSVSGSSVISGMEGDGSPSLGASTSSWVERMNVSGISAGTGSGAPSSAASEAGDAPEAQNNNGAGDAPRGRTLGVPGQPLEDMTGSQMGASLASSMTSAASSDDAAHGALQGTGVGAGKSKAELWKEVKILTLTRTLTTLYAAVLLAMLTATQHALLARGRYVRAVLADERRERTRARAAQLDAFWGPLIPPIPGAEAGADPFSELHGSGKAGKGKGRLQGSALGRFVSGTGPTGMLVWSAVEGLVGVLSGDLGDSDDEDEGESADEGYEGAAPRRSRGPVSPWETDLGGLEGAFGGFGMGVDGMDVGAGQRENEDDEYDRIEMEYLSLSWWLVHVGWRDIAQRVRWAVEGVFEGVSLKSKLSATDLQGLVDDVRRKVEYTDDGKGRTSFLSALLPQTPEQIARVLAQSGASPPPSSASASGAFPLDASISIDADGSSVSAAPLSDASFSTSPAAPPTAGSSNEPVEGPSPSPSLIPHVTITQPAGIVTPSAVGPAVASVPMQTGEERSNAATPKQQQAKRPIARPSFAALLEQTRGYALGADFARVLEVSAERAVDVLFDGLRAHVFVDSSEKERGVEGENGGEREELKMRLAGLLPGLARWSRLALEGLPNELVDNILAQREVAALEAIIISDYQDRYS</sequence>
<feature type="region of interest" description="Disordered" evidence="1">
    <location>
        <begin position="209"/>
        <end position="272"/>
    </location>
</feature>
<dbReference type="EMBL" id="JH711580">
    <property type="protein sequence ID" value="EIW79531.1"/>
    <property type="molecule type" value="Genomic_DNA"/>
</dbReference>
<reference evidence="3" key="1">
    <citation type="journal article" date="2012" name="Science">
        <title>The Paleozoic origin of enzymatic lignin decomposition reconstructed from 31 fungal genomes.</title>
        <authorList>
            <person name="Floudas D."/>
            <person name="Binder M."/>
            <person name="Riley R."/>
            <person name="Barry K."/>
            <person name="Blanchette R.A."/>
            <person name="Henrissat B."/>
            <person name="Martinez A.T."/>
            <person name="Otillar R."/>
            <person name="Spatafora J.W."/>
            <person name="Yadav J.S."/>
            <person name="Aerts A."/>
            <person name="Benoit I."/>
            <person name="Boyd A."/>
            <person name="Carlson A."/>
            <person name="Copeland A."/>
            <person name="Coutinho P.M."/>
            <person name="de Vries R.P."/>
            <person name="Ferreira P."/>
            <person name="Findley K."/>
            <person name="Foster B."/>
            <person name="Gaskell J."/>
            <person name="Glotzer D."/>
            <person name="Gorecki P."/>
            <person name="Heitman J."/>
            <person name="Hesse C."/>
            <person name="Hori C."/>
            <person name="Igarashi K."/>
            <person name="Jurgens J.A."/>
            <person name="Kallen N."/>
            <person name="Kersten P."/>
            <person name="Kohler A."/>
            <person name="Kuees U."/>
            <person name="Kumar T.K.A."/>
            <person name="Kuo A."/>
            <person name="LaButti K."/>
            <person name="Larrondo L.F."/>
            <person name="Lindquist E."/>
            <person name="Ling A."/>
            <person name="Lombard V."/>
            <person name="Lucas S."/>
            <person name="Lundell T."/>
            <person name="Martin R."/>
            <person name="McLaughlin D.J."/>
            <person name="Morgenstern I."/>
            <person name="Morin E."/>
            <person name="Murat C."/>
            <person name="Nagy L.G."/>
            <person name="Nolan M."/>
            <person name="Ohm R.A."/>
            <person name="Patyshakuliyeva A."/>
            <person name="Rokas A."/>
            <person name="Ruiz-Duenas F.J."/>
            <person name="Sabat G."/>
            <person name="Salamov A."/>
            <person name="Samejima M."/>
            <person name="Schmutz J."/>
            <person name="Slot J.C."/>
            <person name="St John F."/>
            <person name="Stenlid J."/>
            <person name="Sun H."/>
            <person name="Sun S."/>
            <person name="Syed K."/>
            <person name="Tsang A."/>
            <person name="Wiebenga A."/>
            <person name="Young D."/>
            <person name="Pisabarro A."/>
            <person name="Eastwood D.C."/>
            <person name="Martin F."/>
            <person name="Cullen D."/>
            <person name="Grigoriev I.V."/>
            <person name="Hibbett D.S."/>
        </authorList>
    </citation>
    <scope>NUCLEOTIDE SEQUENCE [LARGE SCALE GENOMIC DNA]</scope>
    <source>
        <strain evidence="3">RWD-64-598 SS2</strain>
    </source>
</reference>
<dbReference type="KEGG" id="cput:CONPUDRAFT_90911"/>
<dbReference type="InterPro" id="IPR006966">
    <property type="entry name" value="Peroxin-3"/>
</dbReference>
<name>A0A5M3MLT0_CONPW</name>
<dbReference type="PANTHER" id="PTHR28080">
    <property type="entry name" value="PEROXISOMAL BIOGENESIS FACTOR 3"/>
    <property type="match status" value="1"/>
</dbReference>
<keyword evidence="3" id="KW-1185">Reference proteome</keyword>
<organism evidence="2 3">
    <name type="scientific">Coniophora puteana (strain RWD-64-598)</name>
    <name type="common">Brown rot fungus</name>
    <dbReference type="NCBI Taxonomy" id="741705"/>
    <lineage>
        <taxon>Eukaryota</taxon>
        <taxon>Fungi</taxon>
        <taxon>Dikarya</taxon>
        <taxon>Basidiomycota</taxon>
        <taxon>Agaricomycotina</taxon>
        <taxon>Agaricomycetes</taxon>
        <taxon>Agaricomycetidae</taxon>
        <taxon>Boletales</taxon>
        <taxon>Coniophorineae</taxon>
        <taxon>Coniophoraceae</taxon>
        <taxon>Coniophora</taxon>
    </lineage>
</organism>
<feature type="region of interest" description="Disordered" evidence="1">
    <location>
        <begin position="674"/>
        <end position="695"/>
    </location>
</feature>
<feature type="region of interest" description="Disordered" evidence="1">
    <location>
        <begin position="614"/>
        <end position="651"/>
    </location>
</feature>
<feature type="compositionally biased region" description="Polar residues" evidence="1">
    <location>
        <begin position="620"/>
        <end position="637"/>
    </location>
</feature>
<gene>
    <name evidence="2" type="ORF">CONPUDRAFT_90911</name>
</gene>